<evidence type="ECO:0000313" key="2">
    <source>
        <dbReference type="Proteomes" id="UP001341840"/>
    </source>
</evidence>
<comment type="caution">
    <text evidence="1">The sequence shown here is derived from an EMBL/GenBank/DDBJ whole genome shotgun (WGS) entry which is preliminary data.</text>
</comment>
<name>A0ABU6XMC3_9FABA</name>
<sequence>MNPLYTRHCPPSFWILVIRAFKNRDSKTPIFSFIPNFCTSSKTRVRASKTYPYCESVPQPLYSCFTMSSPVHNKDKLEASIQEVAKPAIYAAKLAMDLCLDELVFKLFPFSSSDL</sequence>
<organism evidence="1 2">
    <name type="scientific">Stylosanthes scabra</name>
    <dbReference type="NCBI Taxonomy" id="79078"/>
    <lineage>
        <taxon>Eukaryota</taxon>
        <taxon>Viridiplantae</taxon>
        <taxon>Streptophyta</taxon>
        <taxon>Embryophyta</taxon>
        <taxon>Tracheophyta</taxon>
        <taxon>Spermatophyta</taxon>
        <taxon>Magnoliopsida</taxon>
        <taxon>eudicotyledons</taxon>
        <taxon>Gunneridae</taxon>
        <taxon>Pentapetalae</taxon>
        <taxon>rosids</taxon>
        <taxon>fabids</taxon>
        <taxon>Fabales</taxon>
        <taxon>Fabaceae</taxon>
        <taxon>Papilionoideae</taxon>
        <taxon>50 kb inversion clade</taxon>
        <taxon>dalbergioids sensu lato</taxon>
        <taxon>Dalbergieae</taxon>
        <taxon>Pterocarpus clade</taxon>
        <taxon>Stylosanthes</taxon>
    </lineage>
</organism>
<protein>
    <submittedName>
        <fullName evidence="1">Uncharacterized protein</fullName>
    </submittedName>
</protein>
<keyword evidence="2" id="KW-1185">Reference proteome</keyword>
<reference evidence="1 2" key="1">
    <citation type="journal article" date="2023" name="Plants (Basel)">
        <title>Bridging the Gap: Combining Genomics and Transcriptomics Approaches to Understand Stylosanthes scabra, an Orphan Legume from the Brazilian Caatinga.</title>
        <authorList>
            <person name="Ferreira-Neto J.R.C."/>
            <person name="da Silva M.D."/>
            <person name="Binneck E."/>
            <person name="de Melo N.F."/>
            <person name="da Silva R.H."/>
            <person name="de Melo A.L.T.M."/>
            <person name="Pandolfi V."/>
            <person name="Bustamante F.O."/>
            <person name="Brasileiro-Vidal A.C."/>
            <person name="Benko-Iseppon A.M."/>
        </authorList>
    </citation>
    <scope>NUCLEOTIDE SEQUENCE [LARGE SCALE GENOMIC DNA]</scope>
    <source>
        <tissue evidence="1">Leaves</tissue>
    </source>
</reference>
<proteinExistence type="predicted"/>
<gene>
    <name evidence="1" type="ORF">PIB30_073598</name>
</gene>
<feature type="non-terminal residue" evidence="1">
    <location>
        <position position="115"/>
    </location>
</feature>
<accession>A0ABU6XMC3</accession>
<dbReference type="EMBL" id="JASCZI010212345">
    <property type="protein sequence ID" value="MED6199189.1"/>
    <property type="molecule type" value="Genomic_DNA"/>
</dbReference>
<evidence type="ECO:0000313" key="1">
    <source>
        <dbReference type="EMBL" id="MED6199189.1"/>
    </source>
</evidence>
<dbReference type="Proteomes" id="UP001341840">
    <property type="component" value="Unassembled WGS sequence"/>
</dbReference>